<organism evidence="4 5">
    <name type="scientific">Acer negundo</name>
    <name type="common">Box elder</name>
    <dbReference type="NCBI Taxonomy" id="4023"/>
    <lineage>
        <taxon>Eukaryota</taxon>
        <taxon>Viridiplantae</taxon>
        <taxon>Streptophyta</taxon>
        <taxon>Embryophyta</taxon>
        <taxon>Tracheophyta</taxon>
        <taxon>Spermatophyta</taxon>
        <taxon>Magnoliopsida</taxon>
        <taxon>eudicotyledons</taxon>
        <taxon>Gunneridae</taxon>
        <taxon>Pentapetalae</taxon>
        <taxon>rosids</taxon>
        <taxon>malvids</taxon>
        <taxon>Sapindales</taxon>
        <taxon>Sapindaceae</taxon>
        <taxon>Hippocastanoideae</taxon>
        <taxon>Acereae</taxon>
        <taxon>Acer</taxon>
    </lineage>
</organism>
<name>A0AAD5P805_ACENE</name>
<keyword evidence="5" id="KW-1185">Reference proteome</keyword>
<dbReference type="GO" id="GO:0003676">
    <property type="term" value="F:nucleic acid binding"/>
    <property type="evidence" value="ECO:0007669"/>
    <property type="project" value="InterPro"/>
</dbReference>
<reference evidence="4" key="2">
    <citation type="submission" date="2023-02" db="EMBL/GenBank/DDBJ databases">
        <authorList>
            <person name="Swenson N.G."/>
            <person name="Wegrzyn J.L."/>
            <person name="Mcevoy S.L."/>
        </authorList>
    </citation>
    <scope>NUCLEOTIDE SEQUENCE</scope>
    <source>
        <strain evidence="4">91603</strain>
        <tissue evidence="4">Leaf</tissue>
    </source>
</reference>
<comment type="caution">
    <text evidence="4">The sequence shown here is derived from an EMBL/GenBank/DDBJ whole genome shotgun (WGS) entry which is preliminary data.</text>
</comment>
<keyword evidence="1" id="KW-0479">Metal-binding</keyword>
<gene>
    <name evidence="4" type="ORF">LWI28_027452</name>
</gene>
<evidence type="ECO:0000256" key="2">
    <source>
        <dbReference type="SAM" id="MobiDB-lite"/>
    </source>
</evidence>
<feature type="region of interest" description="Disordered" evidence="2">
    <location>
        <begin position="1"/>
        <end position="23"/>
    </location>
</feature>
<dbReference type="PANTHER" id="PTHR35046">
    <property type="entry name" value="ZINC KNUCKLE (CCHC-TYPE) FAMILY PROTEIN"/>
    <property type="match status" value="1"/>
</dbReference>
<dbReference type="Proteomes" id="UP001064489">
    <property type="component" value="Chromosome 9"/>
</dbReference>
<dbReference type="InterPro" id="IPR001878">
    <property type="entry name" value="Znf_CCHC"/>
</dbReference>
<evidence type="ECO:0000259" key="3">
    <source>
        <dbReference type="PROSITE" id="PS50158"/>
    </source>
</evidence>
<dbReference type="InterPro" id="IPR005162">
    <property type="entry name" value="Retrotrans_gag_dom"/>
</dbReference>
<dbReference type="PROSITE" id="PS50158">
    <property type="entry name" value="ZF_CCHC"/>
    <property type="match status" value="1"/>
</dbReference>
<feature type="region of interest" description="Disordered" evidence="2">
    <location>
        <begin position="208"/>
        <end position="250"/>
    </location>
</feature>
<keyword evidence="1" id="KW-0863">Zinc-finger</keyword>
<feature type="compositionally biased region" description="Polar residues" evidence="2">
    <location>
        <begin position="1"/>
        <end position="10"/>
    </location>
</feature>
<dbReference type="EMBL" id="JAJSOW010000001">
    <property type="protein sequence ID" value="KAI9201689.1"/>
    <property type="molecule type" value="Genomic_DNA"/>
</dbReference>
<proteinExistence type="predicted"/>
<dbReference type="AlphaFoldDB" id="A0AAD5P805"/>
<dbReference type="PANTHER" id="PTHR35046:SF18">
    <property type="entry name" value="RNA-DIRECTED DNA POLYMERASE"/>
    <property type="match status" value="1"/>
</dbReference>
<keyword evidence="1" id="KW-0862">Zinc</keyword>
<accession>A0AAD5P805</accession>
<reference evidence="4" key="1">
    <citation type="journal article" date="2022" name="Plant J.">
        <title>Strategies of tolerance reflected in two North American maple genomes.</title>
        <authorList>
            <person name="McEvoy S.L."/>
            <person name="Sezen U.U."/>
            <person name="Trouern-Trend A."/>
            <person name="McMahon S.M."/>
            <person name="Schaberg P.G."/>
            <person name="Yang J."/>
            <person name="Wegrzyn J.L."/>
            <person name="Swenson N.G."/>
        </authorList>
    </citation>
    <scope>NUCLEOTIDE SEQUENCE</scope>
    <source>
        <strain evidence="4">91603</strain>
    </source>
</reference>
<evidence type="ECO:0000313" key="4">
    <source>
        <dbReference type="EMBL" id="KAI9201689.1"/>
    </source>
</evidence>
<dbReference type="Pfam" id="PF03732">
    <property type="entry name" value="Retrotrans_gag"/>
    <property type="match status" value="1"/>
</dbReference>
<dbReference type="GO" id="GO:0008270">
    <property type="term" value="F:zinc ion binding"/>
    <property type="evidence" value="ECO:0007669"/>
    <property type="project" value="UniProtKB-KW"/>
</dbReference>
<feature type="compositionally biased region" description="Polar residues" evidence="2">
    <location>
        <begin position="208"/>
        <end position="234"/>
    </location>
</feature>
<evidence type="ECO:0000313" key="5">
    <source>
        <dbReference type="Proteomes" id="UP001064489"/>
    </source>
</evidence>
<evidence type="ECO:0000256" key="1">
    <source>
        <dbReference type="PROSITE-ProRule" id="PRU00047"/>
    </source>
</evidence>
<protein>
    <recommendedName>
        <fullName evidence="3">CCHC-type domain-containing protein</fullName>
    </recommendedName>
</protein>
<sequence length="266" mass="30612">MISSPNSQLIESKDQAPRRTQGDQDYKLNVEMPIFKGTQNVDEFFSWIDEVETGFRVMDCSEDRKLKVVANKLKGSAAAYWKYQKNKRVLDGKPSIATLEKMKSKFMGKFLPPNYEQSLYVQLQNCKQGNRIVEEYIDEFIRLNSLNLLLDNENMQITRFRGGFKREIQDQMKMLNTFTLGQAFDLVRKAEEPIQAPPVQTRFANQQFQVSPSKVTPTTEPAIKNGTTESQTSRAAPKEELNPYAKPMPSLCYRCHRPGHRSNQCP</sequence>
<feature type="domain" description="CCHC-type" evidence="3">
    <location>
        <begin position="252"/>
        <end position="266"/>
    </location>
</feature>
<feature type="compositionally biased region" description="Basic and acidic residues" evidence="2">
    <location>
        <begin position="11"/>
        <end position="23"/>
    </location>
</feature>